<proteinExistence type="predicted"/>
<evidence type="ECO:0000256" key="7">
    <source>
        <dbReference type="ARBA" id="ARBA00023136"/>
    </source>
</evidence>
<reference evidence="9 10" key="2">
    <citation type="journal article" date="2013" name="PLoS ONE">
        <title>INDIGO - INtegrated Data Warehouse of MIcrobial GenOmes with Examples from the Red Sea Extremophiles.</title>
        <authorList>
            <person name="Alam I."/>
            <person name="Antunes A."/>
            <person name="Kamau A.A."/>
            <person name="Ba Alawi W."/>
            <person name="Kalkatawi M."/>
            <person name="Stingl U."/>
            <person name="Bajic V.B."/>
        </authorList>
    </citation>
    <scope>NUCLEOTIDE SEQUENCE [LARGE SCALE GENOMIC DNA]</scope>
    <source>
        <strain evidence="9 10">E1L3A</strain>
    </source>
</reference>
<keyword evidence="4 8" id="KW-0812">Transmembrane</keyword>
<dbReference type="GO" id="GO:0008762">
    <property type="term" value="F:UDP-N-acetylmuramate dehydrogenase activity"/>
    <property type="evidence" value="ECO:0007669"/>
    <property type="project" value="UniProtKB-EC"/>
</dbReference>
<organism evidence="9 10">
    <name type="scientific">Salinisphaera shabanensis E1L3A</name>
    <dbReference type="NCBI Taxonomy" id="1033802"/>
    <lineage>
        <taxon>Bacteria</taxon>
        <taxon>Pseudomonadati</taxon>
        <taxon>Pseudomonadota</taxon>
        <taxon>Gammaproteobacteria</taxon>
        <taxon>Salinisphaerales</taxon>
        <taxon>Salinisphaeraceae</taxon>
        <taxon>Salinisphaera</taxon>
    </lineage>
</organism>
<keyword evidence="6" id="KW-0406">Ion transport</keyword>
<feature type="transmembrane region" description="Helical" evidence="8">
    <location>
        <begin position="20"/>
        <end position="41"/>
    </location>
</feature>
<comment type="caution">
    <text evidence="9">The sequence shown here is derived from an EMBL/GenBank/DDBJ whole genome shotgun (WGS) entry which is preliminary data.</text>
</comment>
<dbReference type="InterPro" id="IPR003445">
    <property type="entry name" value="Cat_transpt"/>
</dbReference>
<dbReference type="OrthoDB" id="9810952at2"/>
<evidence type="ECO:0000313" key="10">
    <source>
        <dbReference type="Proteomes" id="UP000006242"/>
    </source>
</evidence>
<dbReference type="Pfam" id="PF02386">
    <property type="entry name" value="TrkH"/>
    <property type="match status" value="1"/>
</dbReference>
<feature type="transmembrane region" description="Helical" evidence="8">
    <location>
        <begin position="162"/>
        <end position="182"/>
    </location>
</feature>
<dbReference type="Proteomes" id="UP000006242">
    <property type="component" value="Unassembled WGS sequence"/>
</dbReference>
<evidence type="ECO:0000256" key="1">
    <source>
        <dbReference type="ARBA" id="ARBA00004651"/>
    </source>
</evidence>
<sequence length="445" mass="47616">MKLWRLRLSGIVRRRRPVTLVLWGYAFYVACGFALLCLPFAHERAGLAWLDHLFTATSAVSTTGLVSISPSGSYSFFGELIILGLIQLGGIGYMTLGSFVMLALRHRLNAVHRGVTRSAFVLPRDMNIAAFIRAVIVFTLAIEFVGALLLTLFFARAGTPDALWNGVFHSVSAFCTAGFSLFDTSLEAYRANAGIVLVVAALSYLGAIGFIVMSDWWRWVARRRAPSLTSRIILRVTFWLAVIGTVSIALTDAHLAQMAWPERLLAAFFQVMTAMTTVGFDTVPIANLGSASILLLLVAMVMGASPSGTGGGIKSTTVAIFYGAVRGALAGRETVRLLGQTISSRRIHMAMAATGFYIGTLVVGMAALMLVEDQDFAMLMFESASAIGTVGLSLGATAELSVAGKWIVIAMMFVGRLGPITVGVALFPRADDDRTPNRAAADLAV</sequence>
<keyword evidence="7 8" id="KW-0472">Membrane</keyword>
<feature type="transmembrane region" description="Helical" evidence="8">
    <location>
        <begin position="406"/>
        <end position="427"/>
    </location>
</feature>
<accession>U2FY14</accession>
<evidence type="ECO:0000256" key="5">
    <source>
        <dbReference type="ARBA" id="ARBA00022989"/>
    </source>
</evidence>
<dbReference type="STRING" id="1033802.SSPSH_000066"/>
<evidence type="ECO:0000313" key="9">
    <source>
        <dbReference type="EMBL" id="ERJ20724.1"/>
    </source>
</evidence>
<dbReference type="GO" id="GO:0030001">
    <property type="term" value="P:metal ion transport"/>
    <property type="evidence" value="ECO:0007669"/>
    <property type="project" value="UniProtKB-ARBA"/>
</dbReference>
<reference evidence="9 10" key="1">
    <citation type="journal article" date="2011" name="J. Bacteriol.">
        <title>Genome sequence of Salinisphaera shabanensis, a gammaproteobacterium from the harsh, variable environment of the brine-seawater interface of the Shaban Deep in the Red Sea.</title>
        <authorList>
            <person name="Antunes A."/>
            <person name="Alam I."/>
            <person name="Bajic V.B."/>
            <person name="Stingl U."/>
        </authorList>
    </citation>
    <scope>NUCLEOTIDE SEQUENCE [LARGE SCALE GENOMIC DNA]</scope>
    <source>
        <strain evidence="9 10">E1L3A</strain>
    </source>
</reference>
<keyword evidence="10" id="KW-1185">Reference proteome</keyword>
<evidence type="ECO:0000256" key="3">
    <source>
        <dbReference type="ARBA" id="ARBA00022475"/>
    </source>
</evidence>
<dbReference type="AlphaFoldDB" id="U2FY14"/>
<feature type="transmembrane region" description="Helical" evidence="8">
    <location>
        <begin position="80"/>
        <end position="104"/>
    </location>
</feature>
<dbReference type="GO" id="GO:0008324">
    <property type="term" value="F:monoatomic cation transmembrane transporter activity"/>
    <property type="evidence" value="ECO:0007669"/>
    <property type="project" value="InterPro"/>
</dbReference>
<feature type="transmembrane region" description="Helical" evidence="8">
    <location>
        <begin position="130"/>
        <end position="155"/>
    </location>
</feature>
<dbReference type="EMBL" id="AFNV02000001">
    <property type="protein sequence ID" value="ERJ20724.1"/>
    <property type="molecule type" value="Genomic_DNA"/>
</dbReference>
<evidence type="ECO:0000256" key="4">
    <source>
        <dbReference type="ARBA" id="ARBA00022692"/>
    </source>
</evidence>
<evidence type="ECO:0000256" key="8">
    <source>
        <dbReference type="SAM" id="Phobius"/>
    </source>
</evidence>
<dbReference type="GO" id="GO:0005886">
    <property type="term" value="C:plasma membrane"/>
    <property type="evidence" value="ECO:0007669"/>
    <property type="project" value="UniProtKB-SubCell"/>
</dbReference>
<name>U2FY14_9GAMM</name>
<dbReference type="PANTHER" id="PTHR32024:SF1">
    <property type="entry name" value="KTR SYSTEM POTASSIUM UPTAKE PROTEIN B"/>
    <property type="match status" value="1"/>
</dbReference>
<feature type="transmembrane region" description="Helical" evidence="8">
    <location>
        <begin position="194"/>
        <end position="212"/>
    </location>
</feature>
<gene>
    <name evidence="9" type="primary">ntpJ</name>
    <name evidence="9" type="ORF">SSPSH_000066</name>
</gene>
<keyword evidence="2" id="KW-0813">Transport</keyword>
<keyword evidence="3" id="KW-1003">Cell membrane</keyword>
<dbReference type="PANTHER" id="PTHR32024">
    <property type="entry name" value="TRK SYSTEM POTASSIUM UPTAKE PROTEIN TRKG-RELATED"/>
    <property type="match status" value="1"/>
</dbReference>
<feature type="transmembrane region" description="Helical" evidence="8">
    <location>
        <begin position="232"/>
        <end position="251"/>
    </location>
</feature>
<comment type="subcellular location">
    <subcellularLocation>
        <location evidence="1">Cell membrane</location>
        <topology evidence="1">Multi-pass membrane protein</topology>
    </subcellularLocation>
</comment>
<dbReference type="EC" id="1.3.1.98" evidence="9"/>
<feature type="transmembrane region" description="Helical" evidence="8">
    <location>
        <begin position="263"/>
        <end position="280"/>
    </location>
</feature>
<feature type="transmembrane region" description="Helical" evidence="8">
    <location>
        <begin position="350"/>
        <end position="370"/>
    </location>
</feature>
<dbReference type="eggNOG" id="COG0168">
    <property type="taxonomic scope" value="Bacteria"/>
</dbReference>
<feature type="transmembrane region" description="Helical" evidence="8">
    <location>
        <begin position="285"/>
        <end position="305"/>
    </location>
</feature>
<evidence type="ECO:0000256" key="6">
    <source>
        <dbReference type="ARBA" id="ARBA00023065"/>
    </source>
</evidence>
<keyword evidence="5 8" id="KW-1133">Transmembrane helix</keyword>
<keyword evidence="9" id="KW-0560">Oxidoreductase</keyword>
<dbReference type="RefSeq" id="WP_006913358.1">
    <property type="nucleotide sequence ID" value="NZ_AFNV02000001.1"/>
</dbReference>
<protein>
    <submittedName>
        <fullName evidence="9">Na+-ATPase subunit J protein</fullName>
        <ecNumber evidence="9">1.3.1.98</ecNumber>
    </submittedName>
</protein>
<evidence type="ECO:0000256" key="2">
    <source>
        <dbReference type="ARBA" id="ARBA00022448"/>
    </source>
</evidence>